<dbReference type="InterPro" id="IPR036635">
    <property type="entry name" value="MurB_C_sf"/>
</dbReference>
<accession>A0A543DA75</accession>
<keyword evidence="11 17" id="KW-0133">Cell shape</keyword>
<dbReference type="InterPro" id="IPR006094">
    <property type="entry name" value="Oxid_FAD_bind_N"/>
</dbReference>
<dbReference type="InterPro" id="IPR016166">
    <property type="entry name" value="FAD-bd_PCMH"/>
</dbReference>
<protein>
    <recommendedName>
        <fullName evidence="17">UDP-N-acetylenolpyruvoylglucosamine reductase</fullName>
        <ecNumber evidence="17">1.3.1.98</ecNumber>
    </recommendedName>
    <alternativeName>
        <fullName evidence="17">UDP-N-acetylmuramate dehydrogenase</fullName>
    </alternativeName>
</protein>
<keyword evidence="20" id="KW-1185">Reference proteome</keyword>
<evidence type="ECO:0000256" key="15">
    <source>
        <dbReference type="ARBA" id="ARBA00023316"/>
    </source>
</evidence>
<dbReference type="EC" id="1.3.1.98" evidence="17"/>
<feature type="domain" description="FAD-binding PCMH-type" evidence="18">
    <location>
        <begin position="22"/>
        <end position="193"/>
    </location>
</feature>
<feature type="active site" description="Proton donor" evidence="17">
    <location>
        <position position="248"/>
    </location>
</feature>
<dbReference type="Proteomes" id="UP000315677">
    <property type="component" value="Unassembled WGS sequence"/>
</dbReference>
<evidence type="ECO:0000256" key="8">
    <source>
        <dbReference type="ARBA" id="ARBA00022630"/>
    </source>
</evidence>
<evidence type="ECO:0000256" key="13">
    <source>
        <dbReference type="ARBA" id="ARBA00023002"/>
    </source>
</evidence>
<comment type="function">
    <text evidence="2 17">Cell wall formation.</text>
</comment>
<dbReference type="PANTHER" id="PTHR21071">
    <property type="entry name" value="UDP-N-ACETYLENOLPYRUVOYLGLUCOSAMINE REDUCTASE"/>
    <property type="match status" value="1"/>
</dbReference>
<dbReference type="SUPFAM" id="SSF56194">
    <property type="entry name" value="Uridine diphospho-N-Acetylenolpyruvylglucosamine reductase, MurB, C-terminal domain"/>
    <property type="match status" value="1"/>
</dbReference>
<dbReference type="NCBIfam" id="NF010478">
    <property type="entry name" value="PRK13903.1"/>
    <property type="match status" value="1"/>
</dbReference>
<evidence type="ECO:0000256" key="9">
    <source>
        <dbReference type="ARBA" id="ARBA00022827"/>
    </source>
</evidence>
<evidence type="ECO:0000256" key="4">
    <source>
        <dbReference type="ARBA" id="ARBA00004752"/>
    </source>
</evidence>
<dbReference type="Gene3D" id="3.30.465.10">
    <property type="match status" value="1"/>
</dbReference>
<dbReference type="GO" id="GO:0005829">
    <property type="term" value="C:cytosol"/>
    <property type="evidence" value="ECO:0007669"/>
    <property type="project" value="TreeGrafter"/>
</dbReference>
<keyword evidence="14 17" id="KW-0131">Cell cycle</keyword>
<keyword evidence="7 17" id="KW-0132">Cell division</keyword>
<dbReference type="InterPro" id="IPR016169">
    <property type="entry name" value="FAD-bd_PCMH_sub2"/>
</dbReference>
<comment type="cofactor">
    <cofactor evidence="1 17">
        <name>FAD</name>
        <dbReference type="ChEBI" id="CHEBI:57692"/>
    </cofactor>
</comment>
<evidence type="ECO:0000256" key="5">
    <source>
        <dbReference type="ARBA" id="ARBA00010485"/>
    </source>
</evidence>
<dbReference type="GO" id="GO:0071555">
    <property type="term" value="P:cell wall organization"/>
    <property type="evidence" value="ECO:0007669"/>
    <property type="project" value="UniProtKB-KW"/>
</dbReference>
<dbReference type="Pfam" id="PF01565">
    <property type="entry name" value="FAD_binding_4"/>
    <property type="match status" value="1"/>
</dbReference>
<evidence type="ECO:0000256" key="6">
    <source>
        <dbReference type="ARBA" id="ARBA00022490"/>
    </source>
</evidence>
<comment type="similarity">
    <text evidence="5 17">Belongs to the MurB family.</text>
</comment>
<keyword evidence="9 17" id="KW-0274">FAD</keyword>
<dbReference type="GO" id="GO:0051301">
    <property type="term" value="P:cell division"/>
    <property type="evidence" value="ECO:0007669"/>
    <property type="project" value="UniProtKB-KW"/>
</dbReference>
<name>A0A543DA75_9PSEU</name>
<keyword evidence="13 17" id="KW-0560">Oxidoreductase</keyword>
<evidence type="ECO:0000256" key="11">
    <source>
        <dbReference type="ARBA" id="ARBA00022960"/>
    </source>
</evidence>
<dbReference type="PROSITE" id="PS51387">
    <property type="entry name" value="FAD_PCMH"/>
    <property type="match status" value="1"/>
</dbReference>
<evidence type="ECO:0000256" key="1">
    <source>
        <dbReference type="ARBA" id="ARBA00001974"/>
    </source>
</evidence>
<dbReference type="GO" id="GO:0009252">
    <property type="term" value="P:peptidoglycan biosynthetic process"/>
    <property type="evidence" value="ECO:0007669"/>
    <property type="project" value="UniProtKB-UniRule"/>
</dbReference>
<evidence type="ECO:0000256" key="16">
    <source>
        <dbReference type="ARBA" id="ARBA00048914"/>
    </source>
</evidence>
<dbReference type="PANTHER" id="PTHR21071:SF4">
    <property type="entry name" value="UDP-N-ACETYLENOLPYRUVOYLGLUCOSAMINE REDUCTASE"/>
    <property type="match status" value="1"/>
</dbReference>
<dbReference type="RefSeq" id="WP_246106903.1">
    <property type="nucleotide sequence ID" value="NZ_VFPA01000004.1"/>
</dbReference>
<dbReference type="InterPro" id="IPR011601">
    <property type="entry name" value="MurB_C"/>
</dbReference>
<dbReference type="GO" id="GO:0071949">
    <property type="term" value="F:FAD binding"/>
    <property type="evidence" value="ECO:0007669"/>
    <property type="project" value="InterPro"/>
</dbReference>
<dbReference type="SUPFAM" id="SSF56176">
    <property type="entry name" value="FAD-binding/transporter-associated domain-like"/>
    <property type="match status" value="1"/>
</dbReference>
<keyword evidence="12 17" id="KW-0573">Peptidoglycan synthesis</keyword>
<keyword evidence="15 17" id="KW-0961">Cell wall biogenesis/degradation</keyword>
<evidence type="ECO:0000256" key="7">
    <source>
        <dbReference type="ARBA" id="ARBA00022618"/>
    </source>
</evidence>
<dbReference type="Gene3D" id="3.30.43.10">
    <property type="entry name" value="Uridine Diphospho-n-acetylenolpyruvylglucosamine Reductase, domain 2"/>
    <property type="match status" value="1"/>
</dbReference>
<feature type="active site" evidence="17">
    <location>
        <position position="171"/>
    </location>
</feature>
<dbReference type="GO" id="GO:0008762">
    <property type="term" value="F:UDP-N-acetylmuramate dehydrogenase activity"/>
    <property type="evidence" value="ECO:0007669"/>
    <property type="project" value="UniProtKB-UniRule"/>
</dbReference>
<evidence type="ECO:0000256" key="14">
    <source>
        <dbReference type="ARBA" id="ARBA00023306"/>
    </source>
</evidence>
<dbReference type="AlphaFoldDB" id="A0A543DA75"/>
<dbReference type="EMBL" id="VFPA01000004">
    <property type="protein sequence ID" value="TQM06231.1"/>
    <property type="molecule type" value="Genomic_DNA"/>
</dbReference>
<evidence type="ECO:0000256" key="12">
    <source>
        <dbReference type="ARBA" id="ARBA00022984"/>
    </source>
</evidence>
<gene>
    <name evidence="17" type="primary">murB</name>
    <name evidence="19" type="ORF">FB558_6476</name>
</gene>
<proteinExistence type="inferred from homology"/>
<comment type="pathway">
    <text evidence="4 17">Cell wall biogenesis; peptidoglycan biosynthesis.</text>
</comment>
<keyword evidence="8 17" id="KW-0285">Flavoprotein</keyword>
<reference evidence="19 20" key="1">
    <citation type="submission" date="2019-06" db="EMBL/GenBank/DDBJ databases">
        <title>Sequencing the genomes of 1000 actinobacteria strains.</title>
        <authorList>
            <person name="Klenk H.-P."/>
        </authorList>
    </citation>
    <scope>NUCLEOTIDE SEQUENCE [LARGE SCALE GENOMIC DNA]</scope>
    <source>
        <strain evidence="19 20">DSM 45301</strain>
    </source>
</reference>
<evidence type="ECO:0000313" key="20">
    <source>
        <dbReference type="Proteomes" id="UP000315677"/>
    </source>
</evidence>
<comment type="subcellular location">
    <subcellularLocation>
        <location evidence="3 17">Cytoplasm</location>
    </subcellularLocation>
</comment>
<organism evidence="19 20">
    <name type="scientific">Pseudonocardia kunmingensis</name>
    <dbReference type="NCBI Taxonomy" id="630975"/>
    <lineage>
        <taxon>Bacteria</taxon>
        <taxon>Bacillati</taxon>
        <taxon>Actinomycetota</taxon>
        <taxon>Actinomycetes</taxon>
        <taxon>Pseudonocardiales</taxon>
        <taxon>Pseudonocardiaceae</taxon>
        <taxon>Pseudonocardia</taxon>
    </lineage>
</organism>
<dbReference type="InterPro" id="IPR016167">
    <property type="entry name" value="FAD-bd_PCMH_sub1"/>
</dbReference>
<evidence type="ECO:0000256" key="17">
    <source>
        <dbReference type="HAMAP-Rule" id="MF_00037"/>
    </source>
</evidence>
<evidence type="ECO:0000313" key="19">
    <source>
        <dbReference type="EMBL" id="TQM06231.1"/>
    </source>
</evidence>
<dbReference type="Gene3D" id="3.90.78.10">
    <property type="entry name" value="UDP-N-acetylenolpyruvoylglucosamine reductase, C-terminal domain"/>
    <property type="match status" value="1"/>
</dbReference>
<dbReference type="HAMAP" id="MF_00037">
    <property type="entry name" value="MurB"/>
    <property type="match status" value="1"/>
</dbReference>
<comment type="caution">
    <text evidence="19">The sequence shown here is derived from an EMBL/GenBank/DDBJ whole genome shotgun (WGS) entry which is preliminary data.</text>
</comment>
<comment type="catalytic activity">
    <reaction evidence="16 17">
        <text>UDP-N-acetyl-alpha-D-muramate + NADP(+) = UDP-N-acetyl-3-O-(1-carboxyvinyl)-alpha-D-glucosamine + NADPH + H(+)</text>
        <dbReference type="Rhea" id="RHEA:12248"/>
        <dbReference type="ChEBI" id="CHEBI:15378"/>
        <dbReference type="ChEBI" id="CHEBI:57783"/>
        <dbReference type="ChEBI" id="CHEBI:58349"/>
        <dbReference type="ChEBI" id="CHEBI:68483"/>
        <dbReference type="ChEBI" id="CHEBI:70757"/>
        <dbReference type="EC" id="1.3.1.98"/>
    </reaction>
</comment>
<evidence type="ECO:0000256" key="3">
    <source>
        <dbReference type="ARBA" id="ARBA00004496"/>
    </source>
</evidence>
<feature type="active site" evidence="17">
    <location>
        <position position="341"/>
    </location>
</feature>
<evidence type="ECO:0000259" key="18">
    <source>
        <dbReference type="PROSITE" id="PS51387"/>
    </source>
</evidence>
<keyword evidence="10 17" id="KW-0521">NADP</keyword>
<evidence type="ECO:0000256" key="2">
    <source>
        <dbReference type="ARBA" id="ARBA00003921"/>
    </source>
</evidence>
<dbReference type="Pfam" id="PF02873">
    <property type="entry name" value="MurB_C"/>
    <property type="match status" value="1"/>
</dbReference>
<dbReference type="GO" id="GO:0008360">
    <property type="term" value="P:regulation of cell shape"/>
    <property type="evidence" value="ECO:0007669"/>
    <property type="project" value="UniProtKB-KW"/>
</dbReference>
<keyword evidence="6 17" id="KW-0963">Cytoplasm</keyword>
<dbReference type="InterPro" id="IPR036318">
    <property type="entry name" value="FAD-bd_PCMH-like_sf"/>
</dbReference>
<evidence type="ECO:0000256" key="10">
    <source>
        <dbReference type="ARBA" id="ARBA00022857"/>
    </source>
</evidence>
<dbReference type="InterPro" id="IPR003170">
    <property type="entry name" value="MurB"/>
</dbReference>
<dbReference type="UniPathway" id="UPA00219"/>
<sequence length="349" mass="35749">MPVPDVLPLPTQRLAPLTTLRLGGPARRLVEATSADAVVEAVRAADASGEPLLVLGGGSNVVIADDGWPGTVVHVANSGYEVHRRPDGSVLLTVEAGADWDGVVAACVAEGLGGLECLSGIPGRTGATPVQNVGAYGVEVADLLVDVDLYDRRTGVVRPGVPAAELGLGYRTSVLKGRDDAVVLRVRFALPGTGASAPVRYPELARVLGVEPGAQVPAAAAREAVLGLRGGKGMVLDAADHDTWSAGSFFTNPVLPEGEAPVGAPRWPAGPGMVKVPAAWLIEQAGFRRGHPGPGGRVALSGKHVLALTNRGEGTTADLLALAREVREGVRARWGVTLLPEPVLVGCGE</sequence>